<feature type="binding site" evidence="7">
    <location>
        <position position="26"/>
    </location>
    <ligand>
        <name>Ca(2+)</name>
        <dbReference type="ChEBI" id="CHEBI:29108"/>
    </ligand>
</feature>
<dbReference type="PANTHER" id="PTHR46187">
    <property type="entry name" value="ALKALINE CERAMIDASE 3"/>
    <property type="match status" value="1"/>
</dbReference>
<feature type="binding site" evidence="7">
    <location>
        <position position="24"/>
    </location>
    <ligand>
        <name>Ca(2+)</name>
        <dbReference type="ChEBI" id="CHEBI:29108"/>
    </ligand>
</feature>
<evidence type="ECO:0000256" key="8">
    <source>
        <dbReference type="PIRSR" id="PIRSR608901-2"/>
    </source>
</evidence>
<dbReference type="GO" id="GO:0046513">
    <property type="term" value="P:ceramide biosynthetic process"/>
    <property type="evidence" value="ECO:0007669"/>
    <property type="project" value="TreeGrafter"/>
</dbReference>
<evidence type="ECO:0000256" key="9">
    <source>
        <dbReference type="SAM" id="Phobius"/>
    </source>
</evidence>
<sequence>MNSTINIDDSLGFWGKPTATDWCENNYDITFYIAEFFNTISSFFMICAGLFGVFMHARGFDSSILFHGTLLFSLQLLDEVPMLFCVLVLCYSVIENKKEKKFGIWFPITLILWGIIITLTMIISGIYQDKIMQSLEFYVFQANIEKSSQMLLILGSIVFLIGYVGWHVDFHFCSNMNSLPYNMPNPQLHAWCYLMCVLVIHDRSKMLQRDPQILWIAHLLPYVKLYSSSPSLPNSYSEKI</sequence>
<keyword evidence="3 9" id="KW-0812">Transmembrane</keyword>
<dbReference type="GO" id="GO:0046872">
    <property type="term" value="F:metal ion binding"/>
    <property type="evidence" value="ECO:0007669"/>
    <property type="project" value="UniProtKB-KW"/>
</dbReference>
<evidence type="ECO:0000256" key="7">
    <source>
        <dbReference type="PIRSR" id="PIRSR608901-1"/>
    </source>
</evidence>
<comment type="subcellular location">
    <subcellularLocation>
        <location evidence="1">Membrane</location>
        <topology evidence="1">Multi-pass membrane protein</topology>
    </subcellularLocation>
</comment>
<keyword evidence="11" id="KW-1185">Reference proteome</keyword>
<protein>
    <submittedName>
        <fullName evidence="10">6129_t:CDS:1</fullName>
    </submittedName>
</protein>
<dbReference type="Pfam" id="PF05875">
    <property type="entry name" value="Ceramidase"/>
    <property type="match status" value="1"/>
</dbReference>
<evidence type="ECO:0000313" key="10">
    <source>
        <dbReference type="EMBL" id="CAG8492210.1"/>
    </source>
</evidence>
<dbReference type="GO" id="GO:0046514">
    <property type="term" value="P:ceramide catabolic process"/>
    <property type="evidence" value="ECO:0007669"/>
    <property type="project" value="TreeGrafter"/>
</dbReference>
<feature type="binding site" evidence="8">
    <location>
        <position position="67"/>
    </location>
    <ligand>
        <name>Zn(2+)</name>
        <dbReference type="ChEBI" id="CHEBI:29105"/>
        <note>catalytic</note>
    </ligand>
</feature>
<keyword evidence="4" id="KW-0378">Hydrolase</keyword>
<keyword evidence="7" id="KW-0106">Calcium</keyword>
<feature type="transmembrane region" description="Helical" evidence="9">
    <location>
        <begin position="36"/>
        <end position="57"/>
    </location>
</feature>
<feature type="transmembrane region" description="Helical" evidence="9">
    <location>
        <begin position="106"/>
        <end position="127"/>
    </location>
</feature>
<dbReference type="OrthoDB" id="187171at2759"/>
<evidence type="ECO:0000256" key="1">
    <source>
        <dbReference type="ARBA" id="ARBA00004141"/>
    </source>
</evidence>
<evidence type="ECO:0000256" key="6">
    <source>
        <dbReference type="ARBA" id="ARBA00023136"/>
    </source>
</evidence>
<dbReference type="InterPro" id="IPR008901">
    <property type="entry name" value="ACER"/>
</dbReference>
<feature type="binding site" evidence="7">
    <location>
        <position position="21"/>
    </location>
    <ligand>
        <name>Ca(2+)</name>
        <dbReference type="ChEBI" id="CHEBI:29108"/>
    </ligand>
</feature>
<feature type="transmembrane region" description="Helical" evidence="9">
    <location>
        <begin position="148"/>
        <end position="168"/>
    </location>
</feature>
<comment type="caution">
    <text evidence="10">The sequence shown here is derived from an EMBL/GenBank/DDBJ whole genome shotgun (WGS) entry which is preliminary data.</text>
</comment>
<keyword evidence="7" id="KW-0479">Metal-binding</keyword>
<feature type="binding site" evidence="7">
    <location>
        <position position="22"/>
    </location>
    <ligand>
        <name>Ca(2+)</name>
        <dbReference type="ChEBI" id="CHEBI:29108"/>
    </ligand>
</feature>
<dbReference type="GO" id="GO:0005789">
    <property type="term" value="C:endoplasmic reticulum membrane"/>
    <property type="evidence" value="ECO:0007669"/>
    <property type="project" value="TreeGrafter"/>
</dbReference>
<dbReference type="Proteomes" id="UP000789706">
    <property type="component" value="Unassembled WGS sequence"/>
</dbReference>
<evidence type="ECO:0000256" key="2">
    <source>
        <dbReference type="ARBA" id="ARBA00009780"/>
    </source>
</evidence>
<keyword evidence="6 9" id="KW-0472">Membrane</keyword>
<evidence type="ECO:0000256" key="5">
    <source>
        <dbReference type="ARBA" id="ARBA00022989"/>
    </source>
</evidence>
<feature type="transmembrane region" description="Helical" evidence="9">
    <location>
        <begin position="69"/>
        <end position="94"/>
    </location>
</feature>
<dbReference type="PANTHER" id="PTHR46187:SF3">
    <property type="entry name" value="ALKALINE CERAMIDASE 3"/>
    <property type="match status" value="1"/>
</dbReference>
<name>A0A9N8ZEN2_9GLOM</name>
<feature type="binding site" evidence="7">
    <location>
        <position position="35"/>
    </location>
    <ligand>
        <name>Ca(2+)</name>
        <dbReference type="ChEBI" id="CHEBI:29108"/>
    </ligand>
</feature>
<gene>
    <name evidence="10" type="ORF">DEBURN_LOCUS4238</name>
</gene>
<evidence type="ECO:0000256" key="3">
    <source>
        <dbReference type="ARBA" id="ARBA00022692"/>
    </source>
</evidence>
<keyword evidence="8" id="KW-0862">Zinc</keyword>
<proteinExistence type="inferred from homology"/>
<reference evidence="10" key="1">
    <citation type="submission" date="2021-06" db="EMBL/GenBank/DDBJ databases">
        <authorList>
            <person name="Kallberg Y."/>
            <person name="Tangrot J."/>
            <person name="Rosling A."/>
        </authorList>
    </citation>
    <scope>NUCLEOTIDE SEQUENCE</scope>
    <source>
        <strain evidence="10">AZ414A</strain>
    </source>
</reference>
<dbReference type="GO" id="GO:0016811">
    <property type="term" value="F:hydrolase activity, acting on carbon-nitrogen (but not peptide) bonds, in linear amides"/>
    <property type="evidence" value="ECO:0007669"/>
    <property type="project" value="InterPro"/>
</dbReference>
<organism evidence="10 11">
    <name type="scientific">Diversispora eburnea</name>
    <dbReference type="NCBI Taxonomy" id="1213867"/>
    <lineage>
        <taxon>Eukaryota</taxon>
        <taxon>Fungi</taxon>
        <taxon>Fungi incertae sedis</taxon>
        <taxon>Mucoromycota</taxon>
        <taxon>Glomeromycotina</taxon>
        <taxon>Glomeromycetes</taxon>
        <taxon>Diversisporales</taxon>
        <taxon>Diversisporaceae</taxon>
        <taxon>Diversispora</taxon>
    </lineage>
</organism>
<evidence type="ECO:0000313" key="11">
    <source>
        <dbReference type="Proteomes" id="UP000789706"/>
    </source>
</evidence>
<comment type="cofactor">
    <cofactor evidence="8">
        <name>Zn(2+)</name>
        <dbReference type="ChEBI" id="CHEBI:29105"/>
    </cofactor>
</comment>
<evidence type="ECO:0000256" key="4">
    <source>
        <dbReference type="ARBA" id="ARBA00022801"/>
    </source>
</evidence>
<dbReference type="EMBL" id="CAJVPK010000310">
    <property type="protein sequence ID" value="CAG8492210.1"/>
    <property type="molecule type" value="Genomic_DNA"/>
</dbReference>
<dbReference type="AlphaFoldDB" id="A0A9N8ZEN2"/>
<accession>A0A9N8ZEN2</accession>
<keyword evidence="5 9" id="KW-1133">Transmembrane helix</keyword>
<feature type="binding site" evidence="8">
    <location>
        <position position="189"/>
    </location>
    <ligand>
        <name>Zn(2+)</name>
        <dbReference type="ChEBI" id="CHEBI:29105"/>
        <note>catalytic</note>
    </ligand>
</feature>
<comment type="similarity">
    <text evidence="2">Belongs to the alkaline ceramidase family.</text>
</comment>